<organism evidence="2 3">
    <name type="scientific">Apatococcus lobatus</name>
    <dbReference type="NCBI Taxonomy" id="904363"/>
    <lineage>
        <taxon>Eukaryota</taxon>
        <taxon>Viridiplantae</taxon>
        <taxon>Chlorophyta</taxon>
        <taxon>core chlorophytes</taxon>
        <taxon>Trebouxiophyceae</taxon>
        <taxon>Chlorellales</taxon>
        <taxon>Chlorellaceae</taxon>
        <taxon>Apatococcus</taxon>
    </lineage>
</organism>
<protein>
    <submittedName>
        <fullName evidence="2">Uncharacterized protein</fullName>
    </submittedName>
</protein>
<reference evidence="2 3" key="1">
    <citation type="journal article" date="2024" name="Nat. Commun.">
        <title>Phylogenomics reveals the evolutionary origins of lichenization in chlorophyte algae.</title>
        <authorList>
            <person name="Puginier C."/>
            <person name="Libourel C."/>
            <person name="Otte J."/>
            <person name="Skaloud P."/>
            <person name="Haon M."/>
            <person name="Grisel S."/>
            <person name="Petersen M."/>
            <person name="Berrin J.G."/>
            <person name="Delaux P.M."/>
            <person name="Dal Grande F."/>
            <person name="Keller J."/>
        </authorList>
    </citation>
    <scope>NUCLEOTIDE SEQUENCE [LARGE SCALE GENOMIC DNA]</scope>
    <source>
        <strain evidence="2 3">SAG 2145</strain>
    </source>
</reference>
<evidence type="ECO:0000256" key="1">
    <source>
        <dbReference type="SAM" id="MobiDB-lite"/>
    </source>
</evidence>
<evidence type="ECO:0000313" key="2">
    <source>
        <dbReference type="EMBL" id="KAK9821813.1"/>
    </source>
</evidence>
<sequence length="95" mass="10284">MEYLSKGMCFGNMGGSCSIQPGIVRPMWQQGQHRMYDSSARDVSVECEGKMKPHSCLKAAMPAGGFKSSEQASPLTKLHQAAQKDCNKNGERGSS</sequence>
<dbReference type="EMBL" id="JALJOS010000035">
    <property type="protein sequence ID" value="KAK9821813.1"/>
    <property type="molecule type" value="Genomic_DNA"/>
</dbReference>
<comment type="caution">
    <text evidence="2">The sequence shown here is derived from an EMBL/GenBank/DDBJ whole genome shotgun (WGS) entry which is preliminary data.</text>
</comment>
<keyword evidence="3" id="KW-1185">Reference proteome</keyword>
<evidence type="ECO:0000313" key="3">
    <source>
        <dbReference type="Proteomes" id="UP001438707"/>
    </source>
</evidence>
<name>A0AAW1QK29_9CHLO</name>
<accession>A0AAW1QK29</accession>
<dbReference type="PROSITE" id="PS51257">
    <property type="entry name" value="PROKAR_LIPOPROTEIN"/>
    <property type="match status" value="1"/>
</dbReference>
<feature type="compositionally biased region" description="Basic and acidic residues" evidence="1">
    <location>
        <begin position="85"/>
        <end position="95"/>
    </location>
</feature>
<dbReference type="Proteomes" id="UP001438707">
    <property type="component" value="Unassembled WGS sequence"/>
</dbReference>
<feature type="region of interest" description="Disordered" evidence="1">
    <location>
        <begin position="65"/>
        <end position="95"/>
    </location>
</feature>
<proteinExistence type="predicted"/>
<dbReference type="AlphaFoldDB" id="A0AAW1QK29"/>
<gene>
    <name evidence="2" type="ORF">WJX74_000213</name>
</gene>